<keyword evidence="3" id="KW-1185">Reference proteome</keyword>
<name>A0ABT1I4J4_STRSD</name>
<accession>A0ABT1I4J4</accession>
<dbReference type="Gene3D" id="3.90.1200.10">
    <property type="match status" value="1"/>
</dbReference>
<evidence type="ECO:0000259" key="1">
    <source>
        <dbReference type="Pfam" id="PF01636"/>
    </source>
</evidence>
<dbReference type="Pfam" id="PF01636">
    <property type="entry name" value="APH"/>
    <property type="match status" value="1"/>
</dbReference>
<evidence type="ECO:0000313" key="2">
    <source>
        <dbReference type="EMBL" id="MCP2262490.1"/>
    </source>
</evidence>
<sequence length="296" mass="31602">MRPEVAAAVGVARDHGLRATNPIVLRDGANVLVHLRPHPVVARVPARTALVRPDGGRAWLRREAQLVTHLAGRQAVPPTDLLPAGPHERDGRHVVFVSHVDHDPSSTVDPEGLGRSLRRLHEALADHPGALPELGLVHESLGFLDRADDDVPASDLAGLRATHAEIVGRLDALAPPFQALHGDAHAGNVLSTKDGLLWADFEDACRGPVQWDLACLVATALVRGDGEQGLTRADVPRVVRAYGLDPNDAVLALMVRARVFVMAAWCLATGHGRPAALALAATATRWLLDQRSGRTN</sequence>
<protein>
    <submittedName>
        <fullName evidence="2">Phosphotransferase enzyme family protein</fullName>
    </submittedName>
</protein>
<evidence type="ECO:0000313" key="3">
    <source>
        <dbReference type="Proteomes" id="UP001205311"/>
    </source>
</evidence>
<dbReference type="SUPFAM" id="SSF56112">
    <property type="entry name" value="Protein kinase-like (PK-like)"/>
    <property type="match status" value="1"/>
</dbReference>
<comment type="caution">
    <text evidence="2">The sequence shown here is derived from an EMBL/GenBank/DDBJ whole genome shotgun (WGS) entry which is preliminary data.</text>
</comment>
<reference evidence="2 3" key="1">
    <citation type="submission" date="2022-06" db="EMBL/GenBank/DDBJ databases">
        <title>Genomic Encyclopedia of Archaeal and Bacterial Type Strains, Phase II (KMG-II): from individual species to whole genera.</title>
        <authorList>
            <person name="Goeker M."/>
        </authorList>
    </citation>
    <scope>NUCLEOTIDE SEQUENCE [LARGE SCALE GENOMIC DNA]</scope>
    <source>
        <strain evidence="2 3">DSM 40477</strain>
    </source>
</reference>
<dbReference type="EMBL" id="JAMTCP010000072">
    <property type="protein sequence ID" value="MCP2262490.1"/>
    <property type="molecule type" value="Genomic_DNA"/>
</dbReference>
<dbReference type="InterPro" id="IPR002575">
    <property type="entry name" value="Aminoglycoside_PTrfase"/>
</dbReference>
<dbReference type="InterPro" id="IPR011009">
    <property type="entry name" value="Kinase-like_dom_sf"/>
</dbReference>
<gene>
    <name evidence="2" type="ORF">LX15_006229</name>
</gene>
<dbReference type="RefSeq" id="WP_253674681.1">
    <property type="nucleotide sequence ID" value="NZ_JAMTCP010000072.1"/>
</dbReference>
<proteinExistence type="predicted"/>
<organism evidence="2 3">
    <name type="scientific">Streptoalloteichus tenebrarius (strain ATCC 17920 / DSM 40477 / JCM 4838 / CBS 697.72 / NBRC 16177 / NCIMB 11028 / NRRL B-12390 / A12253. 1 / ISP 5477)</name>
    <name type="common">Streptomyces tenebrarius</name>
    <dbReference type="NCBI Taxonomy" id="1933"/>
    <lineage>
        <taxon>Bacteria</taxon>
        <taxon>Bacillati</taxon>
        <taxon>Actinomycetota</taxon>
        <taxon>Actinomycetes</taxon>
        <taxon>Pseudonocardiales</taxon>
        <taxon>Pseudonocardiaceae</taxon>
        <taxon>Streptoalloteichus</taxon>
    </lineage>
</organism>
<dbReference type="Proteomes" id="UP001205311">
    <property type="component" value="Unassembled WGS sequence"/>
</dbReference>
<feature type="domain" description="Aminoglycoside phosphotransferase" evidence="1">
    <location>
        <begin position="57"/>
        <end position="226"/>
    </location>
</feature>